<evidence type="ECO:0000259" key="1">
    <source>
        <dbReference type="Pfam" id="PF03435"/>
    </source>
</evidence>
<dbReference type="SUPFAM" id="SSF51735">
    <property type="entry name" value="NAD(P)-binding Rossmann-fold domains"/>
    <property type="match status" value="1"/>
</dbReference>
<dbReference type="EMBL" id="CP024047">
    <property type="protein sequence ID" value="AXR79108.1"/>
    <property type="molecule type" value="Genomic_DNA"/>
</dbReference>
<dbReference type="InterPro" id="IPR036291">
    <property type="entry name" value="NAD(P)-bd_dom_sf"/>
</dbReference>
<dbReference type="InterPro" id="IPR005097">
    <property type="entry name" value="Sacchrp_dh_NADP-bd"/>
</dbReference>
<sequence>MNSLLIYGSYGYTGRLVAREAVSRGGTPIVAGRDGRQVSQQAAELGLEGRSFDLESPALASHLEDVDALLNCAGPFIETAEPLFEACLEAETDYLDITGEFPVFERFRRRDDVAREAGITALPGVGFEVVPSDCLAAFLHGQLPEADELALGITGSPTFSRGTAHTLLELLGTGVVRRNGRLVEVPTTFRTRQIDFGDGAEPAVTAPWADVVTAAHTTGIETIEVYVAVPPVAKPLLPLADVSAWLVDRTPVRRLLEQGIDALVDGPDEHQLATETAVVWGEARDSETGRSARARLRTPNPYALTVDAVLAAAERVLDAAHHVPAGFQTPASAFGADFALGLEGVERELVSTPSTSHRIEVSAADD</sequence>
<dbReference type="AlphaFoldDB" id="A0A346PHW3"/>
<proteinExistence type="predicted"/>
<gene>
    <name evidence="2" type="ORF">AArc1_2796</name>
</gene>
<dbReference type="RefSeq" id="WP_117365102.1">
    <property type="nucleotide sequence ID" value="NZ_CP024047.1"/>
</dbReference>
<name>A0A346PHW3_9EURY</name>
<evidence type="ECO:0000313" key="2">
    <source>
        <dbReference type="EMBL" id="AXR79108.1"/>
    </source>
</evidence>
<organism evidence="2 3">
    <name type="scientific">Natrarchaeobaculum sulfurireducens</name>
    <dbReference type="NCBI Taxonomy" id="2044521"/>
    <lineage>
        <taxon>Archaea</taxon>
        <taxon>Methanobacteriati</taxon>
        <taxon>Methanobacteriota</taxon>
        <taxon>Stenosarchaea group</taxon>
        <taxon>Halobacteria</taxon>
        <taxon>Halobacteriales</taxon>
        <taxon>Natrialbaceae</taxon>
        <taxon>Natrarchaeobaculum</taxon>
    </lineage>
</organism>
<dbReference type="KEGG" id="nan:AArc1_2796"/>
<dbReference type="Gene3D" id="3.40.50.720">
    <property type="entry name" value="NAD(P)-binding Rossmann-like Domain"/>
    <property type="match status" value="1"/>
</dbReference>
<dbReference type="PANTHER" id="PTHR43781:SF1">
    <property type="entry name" value="SACCHAROPINE DEHYDROGENASE"/>
    <property type="match status" value="1"/>
</dbReference>
<dbReference type="Proteomes" id="UP000258707">
    <property type="component" value="Chromosome"/>
</dbReference>
<accession>A0A346PHW3</accession>
<protein>
    <submittedName>
        <fullName evidence="2">Saccharopine dehydrogenase</fullName>
    </submittedName>
</protein>
<dbReference type="GeneID" id="37639570"/>
<dbReference type="Pfam" id="PF03435">
    <property type="entry name" value="Sacchrp_dh_NADP"/>
    <property type="match status" value="1"/>
</dbReference>
<feature type="domain" description="Saccharopine dehydrogenase NADP binding" evidence="1">
    <location>
        <begin position="5"/>
        <end position="122"/>
    </location>
</feature>
<reference evidence="3" key="1">
    <citation type="submission" date="2017-10" db="EMBL/GenBank/DDBJ databases">
        <title>Phenotypic and genomic properties of facultatively anaerobic sulfur-reducing natronoarchaea from hypersaline soda lakes.</title>
        <authorList>
            <person name="Sorokin D.Y."/>
            <person name="Kublanov I.V."/>
            <person name="Roman P."/>
            <person name="Sinninghe Damste J.S."/>
            <person name="Golyshin P.N."/>
            <person name="Rojo D."/>
            <person name="Ciordia S."/>
            <person name="Mena Md.C."/>
            <person name="Ferrer M."/>
            <person name="Messina E."/>
            <person name="Smedile F."/>
            <person name="La Spada G."/>
            <person name="La Cono V."/>
            <person name="Yakimov M.M."/>
        </authorList>
    </citation>
    <scope>NUCLEOTIDE SEQUENCE [LARGE SCALE GENOMIC DNA]</scope>
    <source>
        <strain evidence="3">AArc1</strain>
    </source>
</reference>
<evidence type="ECO:0000313" key="3">
    <source>
        <dbReference type="Proteomes" id="UP000258707"/>
    </source>
</evidence>
<dbReference type="PANTHER" id="PTHR43781">
    <property type="entry name" value="SACCHAROPINE DEHYDROGENASE"/>
    <property type="match status" value="1"/>
</dbReference>